<dbReference type="GO" id="GO:0004563">
    <property type="term" value="F:beta-N-acetylhexosaminidase activity"/>
    <property type="evidence" value="ECO:0007669"/>
    <property type="project" value="UniProtKB-EC"/>
</dbReference>
<proteinExistence type="inferred from homology"/>
<organism evidence="7 8">
    <name type="scientific">Leptospira harrisiae</name>
    <dbReference type="NCBI Taxonomy" id="2023189"/>
    <lineage>
        <taxon>Bacteria</taxon>
        <taxon>Pseudomonadati</taxon>
        <taxon>Spirochaetota</taxon>
        <taxon>Spirochaetia</taxon>
        <taxon>Leptospirales</taxon>
        <taxon>Leptospiraceae</taxon>
        <taxon>Leptospira</taxon>
    </lineage>
</organism>
<evidence type="ECO:0000256" key="2">
    <source>
        <dbReference type="ARBA" id="ARBA00005336"/>
    </source>
</evidence>
<accession>A0A2N0AM61</accession>
<evidence type="ECO:0000313" key="8">
    <source>
        <dbReference type="Proteomes" id="UP000232145"/>
    </source>
</evidence>
<reference evidence="7 8" key="1">
    <citation type="submission" date="2017-07" db="EMBL/GenBank/DDBJ databases">
        <title>Leptospira spp. isolated from tropical soils.</title>
        <authorList>
            <person name="Thibeaux R."/>
            <person name="Iraola G."/>
            <person name="Ferres I."/>
            <person name="Bierque E."/>
            <person name="Girault D."/>
            <person name="Soupe-Gilbert M.-E."/>
            <person name="Picardeau M."/>
            <person name="Goarant C."/>
        </authorList>
    </citation>
    <scope>NUCLEOTIDE SEQUENCE [LARGE SCALE GENOMIC DNA]</scope>
    <source>
        <strain evidence="7 8">FH2-B-A1</strain>
    </source>
</reference>
<dbReference type="InterPro" id="IPR036962">
    <property type="entry name" value="Glyco_hydro_3_N_sf"/>
</dbReference>
<keyword evidence="5" id="KW-0326">Glycosidase</keyword>
<evidence type="ECO:0000259" key="6">
    <source>
        <dbReference type="Pfam" id="PF00933"/>
    </source>
</evidence>
<evidence type="ECO:0000256" key="4">
    <source>
        <dbReference type="ARBA" id="ARBA00022801"/>
    </source>
</evidence>
<comment type="catalytic activity">
    <reaction evidence="1">
        <text>Hydrolysis of terminal non-reducing N-acetyl-D-hexosamine residues in N-acetyl-beta-D-hexosaminides.</text>
        <dbReference type="EC" id="3.2.1.52"/>
    </reaction>
</comment>
<dbReference type="PANTHER" id="PTHR30480:SF13">
    <property type="entry name" value="BETA-HEXOSAMINIDASE"/>
    <property type="match status" value="1"/>
</dbReference>
<sequence length="588" mass="65614">MNQVLLRTSFSLFLLFGFFGSSYCFGFYLTELAANERKTWLETKAWSITNAMTEEELVGQTIHIAIPQKTVDEVALNEIAATKPGGIILFGKNLGKKEEILTLTHGLQLAAKDEGLAPFFISTDQEGGRVFRVQDGITPYPGAMAVGQTGNTEWGEVVGFVTSYELRNLGLNFLFAPVLDINNNPLNPVINTRSFGSDSKRVSEVAVAYERGARVGGCLPVIKHFPGHGDTTVDSHLGLPIINKTLQELETLELVPFKRSIAGGAEAVMSAHIMYPKIDPKFPATLSKTILTDVLRKNLNFDGIIITDAMEMHAISKNYEKDRPGVLTILAGANIVLLTSWGETAKKFKAQLTEAYQNGEFRYVDKDGKERDKLKDAVQKQIRKKLELGLYDENSILPTVYDENPKQKEFLTNWNQERIQRYTKLNESKNFVKEINEESIRAYPKSFLSSGILPSETLSFVKNNRLKETLKSKKINTLTFKSFPAQVKDKTISTYVFDSTSENEVLSIAALAKKYPNKRFVVLHGGTPFIKLPEYPNLQYLLSFSLTQGSWEAFGEKLTSGKEIPKVDLILLPKGSKTPSKGAFPERL</sequence>
<dbReference type="EC" id="3.2.1.52" evidence="3"/>
<dbReference type="SUPFAM" id="SSF51445">
    <property type="entry name" value="(Trans)glycosidases"/>
    <property type="match status" value="1"/>
</dbReference>
<dbReference type="Gene3D" id="3.20.20.300">
    <property type="entry name" value="Glycoside hydrolase, family 3, N-terminal domain"/>
    <property type="match status" value="1"/>
</dbReference>
<comment type="caution">
    <text evidence="7">The sequence shown here is derived from an EMBL/GenBank/DDBJ whole genome shotgun (WGS) entry which is preliminary data.</text>
</comment>
<keyword evidence="8" id="KW-1185">Reference proteome</keyword>
<evidence type="ECO:0000256" key="3">
    <source>
        <dbReference type="ARBA" id="ARBA00012663"/>
    </source>
</evidence>
<dbReference type="EMBL" id="NPDX01000001">
    <property type="protein sequence ID" value="PJZ85357.1"/>
    <property type="molecule type" value="Genomic_DNA"/>
</dbReference>
<protein>
    <recommendedName>
        <fullName evidence="3">beta-N-acetylhexosaminidase</fullName>
        <ecNumber evidence="3">3.2.1.52</ecNumber>
    </recommendedName>
</protein>
<evidence type="ECO:0000256" key="5">
    <source>
        <dbReference type="ARBA" id="ARBA00023295"/>
    </source>
</evidence>
<name>A0A2N0AM61_9LEPT</name>
<dbReference type="GO" id="GO:0005975">
    <property type="term" value="P:carbohydrate metabolic process"/>
    <property type="evidence" value="ECO:0007669"/>
    <property type="project" value="InterPro"/>
</dbReference>
<dbReference type="InterPro" id="IPR017853">
    <property type="entry name" value="GH"/>
</dbReference>
<dbReference type="PANTHER" id="PTHR30480">
    <property type="entry name" value="BETA-HEXOSAMINIDASE-RELATED"/>
    <property type="match status" value="1"/>
</dbReference>
<dbReference type="InterPro" id="IPR001764">
    <property type="entry name" value="Glyco_hydro_3_N"/>
</dbReference>
<keyword evidence="4" id="KW-0378">Hydrolase</keyword>
<dbReference type="Proteomes" id="UP000232145">
    <property type="component" value="Unassembled WGS sequence"/>
</dbReference>
<dbReference type="AlphaFoldDB" id="A0A2N0AM61"/>
<dbReference type="OrthoDB" id="9805821at2"/>
<comment type="similarity">
    <text evidence="2">Belongs to the glycosyl hydrolase 3 family.</text>
</comment>
<evidence type="ECO:0000256" key="1">
    <source>
        <dbReference type="ARBA" id="ARBA00001231"/>
    </source>
</evidence>
<dbReference type="RefSeq" id="WP_100742258.1">
    <property type="nucleotide sequence ID" value="NZ_NPDW01000001.1"/>
</dbReference>
<dbReference type="GO" id="GO:0009254">
    <property type="term" value="P:peptidoglycan turnover"/>
    <property type="evidence" value="ECO:0007669"/>
    <property type="project" value="TreeGrafter"/>
</dbReference>
<gene>
    <name evidence="7" type="ORF">CH364_03670</name>
</gene>
<feature type="domain" description="Glycoside hydrolase family 3 N-terminal" evidence="6">
    <location>
        <begin position="70"/>
        <end position="360"/>
    </location>
</feature>
<dbReference type="InterPro" id="IPR050226">
    <property type="entry name" value="NagZ_Beta-hexosaminidase"/>
</dbReference>
<dbReference type="Pfam" id="PF00933">
    <property type="entry name" value="Glyco_hydro_3"/>
    <property type="match status" value="1"/>
</dbReference>
<evidence type="ECO:0000313" key="7">
    <source>
        <dbReference type="EMBL" id="PJZ85357.1"/>
    </source>
</evidence>